<reference evidence="1 2" key="1">
    <citation type="journal article" date="2015" name="Genome Biol.">
        <title>Comparative genomics of Steinernema reveals deeply conserved gene regulatory networks.</title>
        <authorList>
            <person name="Dillman A.R."/>
            <person name="Macchietto M."/>
            <person name="Porter C.F."/>
            <person name="Rogers A."/>
            <person name="Williams B."/>
            <person name="Antoshechkin I."/>
            <person name="Lee M.M."/>
            <person name="Goodwin Z."/>
            <person name="Lu X."/>
            <person name="Lewis E.E."/>
            <person name="Goodrich-Blair H."/>
            <person name="Stock S.P."/>
            <person name="Adams B.J."/>
            <person name="Sternberg P.W."/>
            <person name="Mortazavi A."/>
        </authorList>
    </citation>
    <scope>NUCLEOTIDE SEQUENCE [LARGE SCALE GENOMIC DNA]</scope>
    <source>
        <strain evidence="1 2">ALL</strain>
    </source>
</reference>
<evidence type="ECO:0000313" key="2">
    <source>
        <dbReference type="Proteomes" id="UP000298663"/>
    </source>
</evidence>
<dbReference type="Proteomes" id="UP000298663">
    <property type="component" value="Unassembled WGS sequence"/>
</dbReference>
<keyword evidence="2" id="KW-1185">Reference proteome</keyword>
<evidence type="ECO:0000313" key="1">
    <source>
        <dbReference type="EMBL" id="TMS34142.1"/>
    </source>
</evidence>
<dbReference type="AlphaFoldDB" id="A0A4U8UMI3"/>
<reference evidence="1 2" key="2">
    <citation type="journal article" date="2019" name="G3 (Bethesda)">
        <title>Hybrid Assembly of the Genome of the Entomopathogenic Nematode Steinernema carpocapsae Identifies the X-Chromosome.</title>
        <authorList>
            <person name="Serra L."/>
            <person name="Macchietto M."/>
            <person name="Macias-Munoz A."/>
            <person name="McGill C.J."/>
            <person name="Rodriguez I.M."/>
            <person name="Rodriguez B."/>
            <person name="Murad R."/>
            <person name="Mortazavi A."/>
        </authorList>
    </citation>
    <scope>NUCLEOTIDE SEQUENCE [LARGE SCALE GENOMIC DNA]</scope>
    <source>
        <strain evidence="1 2">ALL</strain>
    </source>
</reference>
<organism evidence="1 2">
    <name type="scientific">Steinernema carpocapsae</name>
    <name type="common">Entomopathogenic nematode</name>
    <dbReference type="NCBI Taxonomy" id="34508"/>
    <lineage>
        <taxon>Eukaryota</taxon>
        <taxon>Metazoa</taxon>
        <taxon>Ecdysozoa</taxon>
        <taxon>Nematoda</taxon>
        <taxon>Chromadorea</taxon>
        <taxon>Rhabditida</taxon>
        <taxon>Tylenchina</taxon>
        <taxon>Panagrolaimomorpha</taxon>
        <taxon>Strongyloidoidea</taxon>
        <taxon>Steinernematidae</taxon>
        <taxon>Steinernema</taxon>
    </lineage>
</organism>
<proteinExistence type="predicted"/>
<dbReference type="EMBL" id="AZBU02000001">
    <property type="protein sequence ID" value="TMS34142.1"/>
    <property type="molecule type" value="Genomic_DNA"/>
</dbReference>
<name>A0A4U8UMI3_STECR</name>
<sequence length="98" mass="11161">MENKILEKFQSSPKRLDAPAQKMFQKAIEYSKPATKQYIKFVKIGACCPVFVFRNPQPTKSKIHLLYTLVLSTRSNGNEDCLNVRSTRSTLHSTKGLN</sequence>
<gene>
    <name evidence="1" type="ORF">L596_001782</name>
</gene>
<accession>A0A4U8UMI3</accession>
<protein>
    <submittedName>
        <fullName evidence="1">Uncharacterized protein</fullName>
    </submittedName>
</protein>
<comment type="caution">
    <text evidence="1">The sequence shown here is derived from an EMBL/GenBank/DDBJ whole genome shotgun (WGS) entry which is preliminary data.</text>
</comment>